<reference evidence="1" key="1">
    <citation type="journal article" date="2018" name="Open Forum Infect. Dis.">
        <title>The Cefazolin Inoculum Effect Is Associated With Increased Mortality in Methicillin-Susceptible Staphylococcus aureus Bacteremia.</title>
        <authorList>
            <person name="Miller W.R."/>
            <person name="Seas C."/>
            <person name="Carvajal L.P."/>
            <person name="Diaz L."/>
            <person name="Echeverri A.M."/>
            <person name="Ferro C."/>
            <person name="Rios R."/>
            <person name="Porras P."/>
            <person name="Luna C."/>
            <person name="Gotuzzo E."/>
            <person name="Munita J.M."/>
            <person name="Nannini E."/>
            <person name="Carcamo C."/>
            <person name="Reyes J."/>
            <person name="Arias C.A."/>
        </authorList>
    </citation>
    <scope>NUCLEOTIDE SEQUENCE</scope>
    <source>
        <strain evidence="1">UA917</strain>
    </source>
</reference>
<name>A0A6A8G1K7_STAAU</name>
<organism evidence="1">
    <name type="scientific">Staphylococcus aureus</name>
    <dbReference type="NCBI Taxonomy" id="1280"/>
    <lineage>
        <taxon>Bacteria</taxon>
        <taxon>Bacillati</taxon>
        <taxon>Bacillota</taxon>
        <taxon>Bacilli</taxon>
        <taxon>Bacillales</taxon>
        <taxon>Staphylococcaceae</taxon>
        <taxon>Staphylococcus</taxon>
    </lineage>
</organism>
<proteinExistence type="predicted"/>
<dbReference type="EMBL" id="WKIA01000335">
    <property type="protein sequence ID" value="MRV79469.1"/>
    <property type="molecule type" value="Genomic_DNA"/>
</dbReference>
<gene>
    <name evidence="1" type="ORF">GF572_13685</name>
</gene>
<evidence type="ECO:0000313" key="1">
    <source>
        <dbReference type="EMBL" id="MRV79469.1"/>
    </source>
</evidence>
<dbReference type="AlphaFoldDB" id="A0A6A8G1K7"/>
<protein>
    <recommendedName>
        <fullName evidence="2">Helix-turn-helix domain-containing protein</fullName>
    </recommendedName>
</protein>
<sequence length="73" mass="8509">MRVRNAEKFTLAEIMTTSELAQELDYNQAYVLRLAKEHLTEGKEYRSAGRRNYLFSPEALKKLEKVITTKEGE</sequence>
<evidence type="ECO:0008006" key="2">
    <source>
        <dbReference type="Google" id="ProtNLM"/>
    </source>
</evidence>
<comment type="caution">
    <text evidence="1">The sequence shown here is derived from an EMBL/GenBank/DDBJ whole genome shotgun (WGS) entry which is preliminary data.</text>
</comment>
<accession>A0A6A8G1K7</accession>